<protein>
    <recommendedName>
        <fullName evidence="3">N-acetyltransferase domain-containing protein</fullName>
    </recommendedName>
</protein>
<gene>
    <name evidence="1" type="ORF">TcWFU_000230</name>
</gene>
<name>A0ABR4QN71_9CEST</name>
<proteinExistence type="predicted"/>
<evidence type="ECO:0000313" key="1">
    <source>
        <dbReference type="EMBL" id="KAL5111120.1"/>
    </source>
</evidence>
<keyword evidence="2" id="KW-1185">Reference proteome</keyword>
<dbReference type="EMBL" id="JAKROA010000001">
    <property type="protein sequence ID" value="KAL5111120.1"/>
    <property type="molecule type" value="Genomic_DNA"/>
</dbReference>
<dbReference type="Proteomes" id="UP001651158">
    <property type="component" value="Unassembled WGS sequence"/>
</dbReference>
<evidence type="ECO:0008006" key="3">
    <source>
        <dbReference type="Google" id="ProtNLM"/>
    </source>
</evidence>
<reference evidence="1 2" key="1">
    <citation type="journal article" date="2022" name="Front. Cell. Infect. Microbiol.">
        <title>The Genomes of Two Strains of Taenia crassiceps the Animal Model for the Study of Human Cysticercosis.</title>
        <authorList>
            <person name="Bobes R.J."/>
            <person name="Estrada K."/>
            <person name="Rios-Valencia D.G."/>
            <person name="Calderon-Gallegos A."/>
            <person name="de la Torre P."/>
            <person name="Carrero J.C."/>
            <person name="Sanchez-Flores A."/>
            <person name="Laclette J.P."/>
        </authorList>
    </citation>
    <scope>NUCLEOTIDE SEQUENCE [LARGE SCALE GENOMIC DNA]</scope>
    <source>
        <strain evidence="1">WFUcys</strain>
    </source>
</reference>
<sequence>MRTVSQAAGSVWAALDNMTITFEVAFTSSILNIEKQPSTLAMQLCRFEVVGVEVVKQTAPHATFLVRGLGRIFDVSSSSSENASPLASSPVYYDGIESEAFFTSDTSGSGGVSGGGSLKLTKGPECVDVVEVESLASATAMEAILTAEGGRGAAHWLVVYVRGSTTAVLFPPRETRGHSLARSGLTVCMEWLEAVGLSQVVIAVPSGEGETLCKNLLFLGFSRLPREVVAKQLPHWCRVNAWITPRWWAYAGGVFQNPSIRRNSWWSQLRRSGGALSFVSRCKEGGCLKLADAPKQMCLVEVNGLNSANSMATVLASESRRGKGQWLVVYVRGSTTAVLFLPREPHCHGLMRRLTICMEWLEAAGISQIVVALPSGEEALLKNLLFLGFSRVLKTVATGQLSDWCNSYTLLITDLTEV</sequence>
<evidence type="ECO:0000313" key="2">
    <source>
        <dbReference type="Proteomes" id="UP001651158"/>
    </source>
</evidence>
<comment type="caution">
    <text evidence="1">The sequence shown here is derived from an EMBL/GenBank/DDBJ whole genome shotgun (WGS) entry which is preliminary data.</text>
</comment>
<organism evidence="1 2">
    <name type="scientific">Taenia crassiceps</name>
    <dbReference type="NCBI Taxonomy" id="6207"/>
    <lineage>
        <taxon>Eukaryota</taxon>
        <taxon>Metazoa</taxon>
        <taxon>Spiralia</taxon>
        <taxon>Lophotrochozoa</taxon>
        <taxon>Platyhelminthes</taxon>
        <taxon>Cestoda</taxon>
        <taxon>Eucestoda</taxon>
        <taxon>Cyclophyllidea</taxon>
        <taxon>Taeniidae</taxon>
        <taxon>Taenia</taxon>
    </lineage>
</organism>
<accession>A0ABR4QN71</accession>